<sequence>MKNRISFYVVSGLIILAILGLGVKLVNNPTGLFQSIAVIAIVVAVIYFIVQRVNRANPGKREHRAFAQAAKKSKKRFKNKEQGSAIQRKAKTGTLTSIKKSKRKSSTTHLTVIEGKKGKKKNRASL</sequence>
<gene>
    <name evidence="3" type="ORF">CWS20_25025</name>
</gene>
<dbReference type="AlphaFoldDB" id="A0A2N0Z9K8"/>
<keyword evidence="2" id="KW-0812">Transmembrane</keyword>
<feature type="transmembrane region" description="Helical" evidence="2">
    <location>
        <begin position="32"/>
        <end position="50"/>
    </location>
</feature>
<organism evidence="3 4">
    <name type="scientific">Cytobacillus horneckiae</name>
    <dbReference type="NCBI Taxonomy" id="549687"/>
    <lineage>
        <taxon>Bacteria</taxon>
        <taxon>Bacillati</taxon>
        <taxon>Bacillota</taxon>
        <taxon>Bacilli</taxon>
        <taxon>Bacillales</taxon>
        <taxon>Bacillaceae</taxon>
        <taxon>Cytobacillus</taxon>
    </lineage>
</organism>
<evidence type="ECO:0000313" key="4">
    <source>
        <dbReference type="Proteomes" id="UP000233343"/>
    </source>
</evidence>
<keyword evidence="2" id="KW-1133">Transmembrane helix</keyword>
<comment type="caution">
    <text evidence="3">The sequence shown here is derived from an EMBL/GenBank/DDBJ whole genome shotgun (WGS) entry which is preliminary data.</text>
</comment>
<feature type="transmembrane region" description="Helical" evidence="2">
    <location>
        <begin position="7"/>
        <end position="26"/>
    </location>
</feature>
<dbReference type="NCBIfam" id="NF041554">
    <property type="entry name" value="SA1362_fam"/>
    <property type="match status" value="1"/>
</dbReference>
<name>A0A2N0Z9K8_9BACI</name>
<evidence type="ECO:0000256" key="2">
    <source>
        <dbReference type="SAM" id="Phobius"/>
    </source>
</evidence>
<feature type="compositionally biased region" description="Basic residues" evidence="1">
    <location>
        <begin position="117"/>
        <end position="126"/>
    </location>
</feature>
<dbReference type="InterPro" id="IPR048110">
    <property type="entry name" value="SA1362/YqhP-like"/>
</dbReference>
<keyword evidence="2" id="KW-0472">Membrane</keyword>
<evidence type="ECO:0000313" key="3">
    <source>
        <dbReference type="EMBL" id="PKG26193.1"/>
    </source>
</evidence>
<reference evidence="3 4" key="1">
    <citation type="journal article" date="2010" name="Int. J. Syst. Evol. Microbiol.">
        <title>Bacillus horneckiae sp. nov., isolated from a spacecraft-assembly clean room.</title>
        <authorList>
            <person name="Vaishampayan P."/>
            <person name="Probst A."/>
            <person name="Krishnamurthi S."/>
            <person name="Ghosh S."/>
            <person name="Osman S."/>
            <person name="McDowall A."/>
            <person name="Ruckmani A."/>
            <person name="Mayilraj S."/>
            <person name="Venkateswaran K."/>
        </authorList>
    </citation>
    <scope>NUCLEOTIDE SEQUENCE [LARGE SCALE GENOMIC DNA]</scope>
    <source>
        <strain evidence="4">1PO1SC</strain>
    </source>
</reference>
<protein>
    <submittedName>
        <fullName evidence="3">Uncharacterized protein</fullName>
    </submittedName>
</protein>
<dbReference type="Proteomes" id="UP000233343">
    <property type="component" value="Unassembled WGS sequence"/>
</dbReference>
<dbReference type="EMBL" id="PISD01000075">
    <property type="protein sequence ID" value="PKG26193.1"/>
    <property type="molecule type" value="Genomic_DNA"/>
</dbReference>
<feature type="region of interest" description="Disordered" evidence="1">
    <location>
        <begin position="69"/>
        <end position="126"/>
    </location>
</feature>
<evidence type="ECO:0000256" key="1">
    <source>
        <dbReference type="SAM" id="MobiDB-lite"/>
    </source>
</evidence>
<proteinExistence type="predicted"/>
<keyword evidence="4" id="KW-1185">Reference proteome</keyword>
<accession>A0A2N0Z9K8</accession>